<dbReference type="PANTHER" id="PTHR43434:SF20">
    <property type="entry name" value="5'-NUCLEOTIDASE"/>
    <property type="match status" value="1"/>
</dbReference>
<dbReference type="InterPro" id="IPR050155">
    <property type="entry name" value="HAD-like_hydrolase_sf"/>
</dbReference>
<dbReference type="InterPro" id="IPR023214">
    <property type="entry name" value="HAD_sf"/>
</dbReference>
<dbReference type="InterPro" id="IPR036412">
    <property type="entry name" value="HAD-like_sf"/>
</dbReference>
<name>A0A0A2AEK0_PROMR</name>
<dbReference type="InterPro" id="IPR023198">
    <property type="entry name" value="PGP-like_dom2"/>
</dbReference>
<dbReference type="RefSeq" id="WP_032516460.1">
    <property type="nucleotide sequence ID" value="NZ_JNAO01000013.1"/>
</dbReference>
<evidence type="ECO:0000313" key="1">
    <source>
        <dbReference type="EMBL" id="KGG00308.1"/>
    </source>
</evidence>
<evidence type="ECO:0000313" key="2">
    <source>
        <dbReference type="Proteomes" id="UP000030533"/>
    </source>
</evidence>
<dbReference type="Proteomes" id="UP000030533">
    <property type="component" value="Unassembled WGS sequence"/>
</dbReference>
<dbReference type="EC" id="3.1.3.18" evidence="1"/>
<dbReference type="STRING" id="167548.EU98_1840"/>
<sequence length="218" mass="25836">MFKYLIFDLDGTLINSEEGIKESLINSFKKAKIEILIPYQNIEIGPPLDETILLCNSGLNYEQLEKIKTFFREQYDFLYYKKLEVFNNVTLILDKFKRSKIEMFIATNKRYEPTLKIVNYLNWNKYFKNIYSIDRYYLETMSKTNMLKILLEKEKILARESLYIGDKYSDFIASSLNQISFIGANWGGSDFYKKVHDFKIIDKINEESVNSLSSLFIK</sequence>
<keyword evidence="1" id="KW-0378">Hydrolase</keyword>
<comment type="caution">
    <text evidence="1">The sequence shown here is derived from an EMBL/GenBank/DDBJ whole genome shotgun (WGS) entry which is preliminary data.</text>
</comment>
<dbReference type="Gene3D" id="1.10.150.240">
    <property type="entry name" value="Putative phosphatase, domain 2"/>
    <property type="match status" value="1"/>
</dbReference>
<protein>
    <submittedName>
        <fullName evidence="1">Phosphoglycolate phosphatasee</fullName>
        <ecNumber evidence="1">3.1.3.18</ecNumber>
    </submittedName>
</protein>
<dbReference type="SUPFAM" id="SSF56784">
    <property type="entry name" value="HAD-like"/>
    <property type="match status" value="1"/>
</dbReference>
<dbReference type="eggNOG" id="COG0546">
    <property type="taxonomic scope" value="Bacteria"/>
</dbReference>
<proteinExistence type="predicted"/>
<dbReference type="SFLD" id="SFLDG01129">
    <property type="entry name" value="C1.5:_HAD__Beta-PGM__Phosphata"/>
    <property type="match status" value="1"/>
</dbReference>
<accession>A0A0A2AEK0</accession>
<dbReference type="Pfam" id="PF13419">
    <property type="entry name" value="HAD_2"/>
    <property type="match status" value="1"/>
</dbReference>
<dbReference type="GO" id="GO:0005829">
    <property type="term" value="C:cytosol"/>
    <property type="evidence" value="ECO:0007669"/>
    <property type="project" value="TreeGrafter"/>
</dbReference>
<gene>
    <name evidence="1" type="ORF">EU98_1840</name>
</gene>
<dbReference type="AlphaFoldDB" id="A0A0A2AEK0"/>
<dbReference type="GO" id="GO:0008967">
    <property type="term" value="F:phosphoglycolate phosphatase activity"/>
    <property type="evidence" value="ECO:0007669"/>
    <property type="project" value="UniProtKB-EC"/>
</dbReference>
<dbReference type="SFLD" id="SFLDS00003">
    <property type="entry name" value="Haloacid_Dehalogenase"/>
    <property type="match status" value="1"/>
</dbReference>
<reference evidence="2" key="1">
    <citation type="journal article" date="2014" name="Sci. Data">
        <title>Genomes of diverse isolates of the marine cyanobacterium Prochlorococcus.</title>
        <authorList>
            <person name="Biller S."/>
            <person name="Berube P."/>
            <person name="Thompson J."/>
            <person name="Kelly L."/>
            <person name="Roggensack S."/>
            <person name="Awad L."/>
            <person name="Roache-Johnson K."/>
            <person name="Ding H."/>
            <person name="Giovannoni S.J."/>
            <person name="Moore L.R."/>
            <person name="Chisholm S.W."/>
        </authorList>
    </citation>
    <scope>NUCLEOTIDE SEQUENCE [LARGE SCALE GENOMIC DNA]</scope>
    <source>
        <strain evidence="2">MIT 9314</strain>
    </source>
</reference>
<dbReference type="Gene3D" id="3.40.50.1000">
    <property type="entry name" value="HAD superfamily/HAD-like"/>
    <property type="match status" value="1"/>
</dbReference>
<dbReference type="EMBL" id="JNAO01000013">
    <property type="protein sequence ID" value="KGG00308.1"/>
    <property type="molecule type" value="Genomic_DNA"/>
</dbReference>
<dbReference type="GO" id="GO:0004713">
    <property type="term" value="F:protein tyrosine kinase activity"/>
    <property type="evidence" value="ECO:0007669"/>
    <property type="project" value="TreeGrafter"/>
</dbReference>
<dbReference type="PANTHER" id="PTHR43434">
    <property type="entry name" value="PHOSPHOGLYCOLATE PHOSPHATASE"/>
    <property type="match status" value="1"/>
</dbReference>
<organism evidence="1 2">
    <name type="scientific">Prochlorococcus marinus str. MIT 9314</name>
    <dbReference type="NCBI Taxonomy" id="167548"/>
    <lineage>
        <taxon>Bacteria</taxon>
        <taxon>Bacillati</taxon>
        <taxon>Cyanobacteriota</taxon>
        <taxon>Cyanophyceae</taxon>
        <taxon>Synechococcales</taxon>
        <taxon>Prochlorococcaceae</taxon>
        <taxon>Prochlorococcus</taxon>
    </lineage>
</organism>
<dbReference type="InterPro" id="IPR041492">
    <property type="entry name" value="HAD_2"/>
</dbReference>